<dbReference type="RefSeq" id="WP_068685852.1">
    <property type="nucleotide sequence ID" value="NZ_LYPA01000070.1"/>
</dbReference>
<dbReference type="EMBL" id="LYPA01000070">
    <property type="protein sequence ID" value="OBR63732.1"/>
    <property type="molecule type" value="Genomic_DNA"/>
</dbReference>
<sequence>MPDQNSIISEQLDNRKRLPVVIQVVGYKKTGKTTMVCRLTELLKQAGFTVGTIKHDAHEFEMDKPATDTWLHQSAGADVTAIVSSTRTAILKKKPDSLEALLSGMDSCHYVIVEGFKQADYPKLVMLRREEDASLVLALSNPLAFIIWPNWPADGPLAEVLETTRLSSVPRFSRDDHASILAFIQQSLAYGHKSPLAFDPPHGAC</sequence>
<evidence type="ECO:0000259" key="1">
    <source>
        <dbReference type="Pfam" id="PF03205"/>
    </source>
</evidence>
<accession>A0A1A5YDS5</accession>
<dbReference type="Pfam" id="PF03205">
    <property type="entry name" value="MobB"/>
    <property type="match status" value="1"/>
</dbReference>
<reference evidence="2 3" key="1">
    <citation type="submission" date="2016-05" db="EMBL/GenBank/DDBJ databases">
        <title>Paenibacillus oryzae. sp. nov., isolated from the rice root.</title>
        <authorList>
            <person name="Zhang J."/>
            <person name="Zhang X."/>
        </authorList>
    </citation>
    <scope>NUCLEOTIDE SEQUENCE [LARGE SCALE GENOMIC DNA]</scope>
    <source>
        <strain evidence="2 3">1DrF-4</strain>
    </source>
</reference>
<protein>
    <submittedName>
        <fullName evidence="2">Molybdopterin-guanine dinucleotide biosynthesis protein B</fullName>
    </submittedName>
</protein>
<dbReference type="CDD" id="cd03116">
    <property type="entry name" value="MobB"/>
    <property type="match status" value="1"/>
</dbReference>
<comment type="caution">
    <text evidence="2">The sequence shown here is derived from an EMBL/GenBank/DDBJ whole genome shotgun (WGS) entry which is preliminary data.</text>
</comment>
<evidence type="ECO:0000313" key="3">
    <source>
        <dbReference type="Proteomes" id="UP000092024"/>
    </source>
</evidence>
<dbReference type="NCBIfam" id="TIGR00176">
    <property type="entry name" value="mobB"/>
    <property type="match status" value="1"/>
</dbReference>
<dbReference type="GO" id="GO:0006777">
    <property type="term" value="P:Mo-molybdopterin cofactor biosynthetic process"/>
    <property type="evidence" value="ECO:0007669"/>
    <property type="project" value="InterPro"/>
</dbReference>
<evidence type="ECO:0000313" key="2">
    <source>
        <dbReference type="EMBL" id="OBR63732.1"/>
    </source>
</evidence>
<dbReference type="InterPro" id="IPR052539">
    <property type="entry name" value="MGD_biosynthesis_adapter"/>
</dbReference>
<dbReference type="AlphaFoldDB" id="A0A1A5YDS5"/>
<gene>
    <name evidence="2" type="ORF">A7K91_08155</name>
</gene>
<feature type="domain" description="Molybdopterin-guanine dinucleotide biosynthesis protein B (MobB)" evidence="1">
    <location>
        <begin position="21"/>
        <end position="138"/>
    </location>
</feature>
<dbReference type="STRING" id="1844972.A7K91_08155"/>
<dbReference type="InterPro" id="IPR027417">
    <property type="entry name" value="P-loop_NTPase"/>
</dbReference>
<dbReference type="Proteomes" id="UP000092024">
    <property type="component" value="Unassembled WGS sequence"/>
</dbReference>
<proteinExistence type="predicted"/>
<keyword evidence="3" id="KW-1185">Reference proteome</keyword>
<name>A0A1A5YDS5_9BACL</name>
<dbReference type="PANTHER" id="PTHR40072:SF1">
    <property type="entry name" value="MOLYBDOPTERIN-GUANINE DINUCLEOTIDE BIOSYNTHESIS ADAPTER PROTEIN"/>
    <property type="match status" value="1"/>
</dbReference>
<dbReference type="Gene3D" id="3.40.50.300">
    <property type="entry name" value="P-loop containing nucleotide triphosphate hydrolases"/>
    <property type="match status" value="1"/>
</dbReference>
<organism evidence="2 3">
    <name type="scientific">Paenibacillus oryzae</name>
    <dbReference type="NCBI Taxonomy" id="1844972"/>
    <lineage>
        <taxon>Bacteria</taxon>
        <taxon>Bacillati</taxon>
        <taxon>Bacillota</taxon>
        <taxon>Bacilli</taxon>
        <taxon>Bacillales</taxon>
        <taxon>Paenibacillaceae</taxon>
        <taxon>Paenibacillus</taxon>
    </lineage>
</organism>
<dbReference type="GO" id="GO:0005525">
    <property type="term" value="F:GTP binding"/>
    <property type="evidence" value="ECO:0007669"/>
    <property type="project" value="InterPro"/>
</dbReference>
<dbReference type="InterPro" id="IPR004435">
    <property type="entry name" value="MobB_dom"/>
</dbReference>
<dbReference type="SUPFAM" id="SSF52540">
    <property type="entry name" value="P-loop containing nucleoside triphosphate hydrolases"/>
    <property type="match status" value="1"/>
</dbReference>
<dbReference type="PANTHER" id="PTHR40072">
    <property type="entry name" value="MOLYBDOPTERIN-GUANINE DINUCLEOTIDE BIOSYNTHESIS ADAPTER PROTEIN-RELATED"/>
    <property type="match status" value="1"/>
</dbReference>